<gene>
    <name evidence="2" type="ORF">RFULGI_LOCUS17365</name>
</gene>
<evidence type="ECO:0000256" key="1">
    <source>
        <dbReference type="ARBA" id="ARBA00023172"/>
    </source>
</evidence>
<dbReference type="InterPro" id="IPR011010">
    <property type="entry name" value="DNA_brk_join_enz"/>
</dbReference>
<keyword evidence="1" id="KW-0233">DNA recombination</keyword>
<accession>A0A9N9JY14</accession>
<dbReference type="GO" id="GO:0015074">
    <property type="term" value="P:DNA integration"/>
    <property type="evidence" value="ECO:0007669"/>
    <property type="project" value="InterPro"/>
</dbReference>
<keyword evidence="3" id="KW-1185">Reference proteome</keyword>
<dbReference type="Gene3D" id="1.10.443.10">
    <property type="entry name" value="Intergrase catalytic core"/>
    <property type="match status" value="1"/>
</dbReference>
<feature type="non-terminal residue" evidence="2">
    <location>
        <position position="153"/>
    </location>
</feature>
<reference evidence="2" key="1">
    <citation type="submission" date="2021-06" db="EMBL/GenBank/DDBJ databases">
        <authorList>
            <person name="Kallberg Y."/>
            <person name="Tangrot J."/>
            <person name="Rosling A."/>
        </authorList>
    </citation>
    <scope>NUCLEOTIDE SEQUENCE</scope>
    <source>
        <strain evidence="2">IN212</strain>
    </source>
</reference>
<evidence type="ECO:0000313" key="3">
    <source>
        <dbReference type="Proteomes" id="UP000789396"/>
    </source>
</evidence>
<protein>
    <submittedName>
        <fullName evidence="2">12940_t:CDS:1</fullName>
    </submittedName>
</protein>
<comment type="caution">
    <text evidence="2">The sequence shown here is derived from an EMBL/GenBank/DDBJ whole genome shotgun (WGS) entry which is preliminary data.</text>
</comment>
<sequence>QFVFTSNGGIQFKKYSQKNDQGGVDGNSDALIIPVPPDPEGSQDYSNDSWYLDERLGARSCRSFMKNVCTAVGIDIKDRDIVNHSGRSTPITSLFQKGVAIGTTMSITGHKSESSYRIYARSSNKQKEDALSLLISSVGALPCNSQDSEASIK</sequence>
<dbReference type="EMBL" id="CAJVPZ010067634">
    <property type="protein sequence ID" value="CAG8797286.1"/>
    <property type="molecule type" value="Genomic_DNA"/>
</dbReference>
<dbReference type="GO" id="GO:0003677">
    <property type="term" value="F:DNA binding"/>
    <property type="evidence" value="ECO:0007669"/>
    <property type="project" value="InterPro"/>
</dbReference>
<organism evidence="2 3">
    <name type="scientific">Racocetra fulgida</name>
    <dbReference type="NCBI Taxonomy" id="60492"/>
    <lineage>
        <taxon>Eukaryota</taxon>
        <taxon>Fungi</taxon>
        <taxon>Fungi incertae sedis</taxon>
        <taxon>Mucoromycota</taxon>
        <taxon>Glomeromycotina</taxon>
        <taxon>Glomeromycetes</taxon>
        <taxon>Diversisporales</taxon>
        <taxon>Gigasporaceae</taxon>
        <taxon>Racocetra</taxon>
    </lineage>
</organism>
<dbReference type="Proteomes" id="UP000789396">
    <property type="component" value="Unassembled WGS sequence"/>
</dbReference>
<dbReference type="OrthoDB" id="2441335at2759"/>
<proteinExistence type="predicted"/>
<dbReference type="GO" id="GO:0006310">
    <property type="term" value="P:DNA recombination"/>
    <property type="evidence" value="ECO:0007669"/>
    <property type="project" value="UniProtKB-KW"/>
</dbReference>
<dbReference type="SUPFAM" id="SSF56349">
    <property type="entry name" value="DNA breaking-rejoining enzymes"/>
    <property type="match status" value="1"/>
</dbReference>
<dbReference type="AlphaFoldDB" id="A0A9N9JY14"/>
<feature type="non-terminal residue" evidence="2">
    <location>
        <position position="1"/>
    </location>
</feature>
<dbReference type="InterPro" id="IPR013762">
    <property type="entry name" value="Integrase-like_cat_sf"/>
</dbReference>
<evidence type="ECO:0000313" key="2">
    <source>
        <dbReference type="EMBL" id="CAG8797286.1"/>
    </source>
</evidence>
<name>A0A9N9JY14_9GLOM</name>